<dbReference type="Proteomes" id="UP000193240">
    <property type="component" value="Unassembled WGS sequence"/>
</dbReference>
<gene>
    <name evidence="2" type="ORF">B5807_10935</name>
</gene>
<reference evidence="2 3" key="1">
    <citation type="journal article" date="2017" name="Genome Announc.">
        <title>Genome sequence of the saprophytic ascomycete Epicoccum nigrum ICMP 19927 strain isolated from New Zealand.</title>
        <authorList>
            <person name="Fokin M."/>
            <person name="Fleetwood D."/>
            <person name="Weir B.S."/>
            <person name="Villas-Boas S.G."/>
        </authorList>
    </citation>
    <scope>NUCLEOTIDE SEQUENCE [LARGE SCALE GENOMIC DNA]</scope>
    <source>
        <strain evidence="2 3">ICMP 19927</strain>
    </source>
</reference>
<accession>A0A1Y2LLL2</accession>
<organism evidence="2 3">
    <name type="scientific">Epicoccum nigrum</name>
    <name type="common">Soil fungus</name>
    <name type="synonym">Epicoccum purpurascens</name>
    <dbReference type="NCBI Taxonomy" id="105696"/>
    <lineage>
        <taxon>Eukaryota</taxon>
        <taxon>Fungi</taxon>
        <taxon>Dikarya</taxon>
        <taxon>Ascomycota</taxon>
        <taxon>Pezizomycotina</taxon>
        <taxon>Dothideomycetes</taxon>
        <taxon>Pleosporomycetidae</taxon>
        <taxon>Pleosporales</taxon>
        <taxon>Pleosporineae</taxon>
        <taxon>Didymellaceae</taxon>
        <taxon>Epicoccum</taxon>
    </lineage>
</organism>
<proteinExistence type="predicted"/>
<dbReference type="InParanoid" id="A0A1Y2LLL2"/>
<feature type="region of interest" description="Disordered" evidence="1">
    <location>
        <begin position="1"/>
        <end position="21"/>
    </location>
</feature>
<dbReference type="AlphaFoldDB" id="A0A1Y2LLL2"/>
<dbReference type="OMA" id="YYTRRMR"/>
<evidence type="ECO:0000256" key="1">
    <source>
        <dbReference type="SAM" id="MobiDB-lite"/>
    </source>
</evidence>
<protein>
    <submittedName>
        <fullName evidence="2">Uncharacterized protein</fullName>
    </submittedName>
</protein>
<evidence type="ECO:0000313" key="2">
    <source>
        <dbReference type="EMBL" id="OSS44489.1"/>
    </source>
</evidence>
<dbReference type="EMBL" id="KZ107857">
    <property type="protein sequence ID" value="OSS44489.1"/>
    <property type="molecule type" value="Genomic_DNA"/>
</dbReference>
<sequence length="273" mass="31120">MDCLLTPPQSSPLKGASTPPRTCATFQPSTLLMSSPAPTPTPSIHLPPPSLQTAPTVSPAPTRLQQDLLLLTSFNDNTSLHWRPAWFPRQTGLLWTLHNPPNVVTERLPSNGQHGMQVFTRRMRRPEDPAPLFMKTWEDWERYCGLHGVPRDFLCEEQVRVMRRRLPRDEGGGACAPPSQPFYPEPPPHGRYALRSYLCKTHLPHKFAEVGQGQIVVVEASGKLVVEDLDESEEQAVSREYRWSYVPWAEAMRESCRPWTLSLREWNWREAVV</sequence>
<evidence type="ECO:0000313" key="3">
    <source>
        <dbReference type="Proteomes" id="UP000193240"/>
    </source>
</evidence>
<name>A0A1Y2LLL2_EPING</name>
<keyword evidence="3" id="KW-1185">Reference proteome</keyword>